<proteinExistence type="predicted"/>
<feature type="region of interest" description="Disordered" evidence="1">
    <location>
        <begin position="32"/>
        <end position="64"/>
    </location>
</feature>
<evidence type="ECO:0000256" key="1">
    <source>
        <dbReference type="SAM" id="MobiDB-lite"/>
    </source>
</evidence>
<reference evidence="3" key="1">
    <citation type="submission" date="2021-03" db="EMBL/GenBank/DDBJ databases">
        <authorList>
            <consortium name="Genoscope - CEA"/>
            <person name="William W."/>
        </authorList>
    </citation>
    <scope>NUCLEOTIDE SEQUENCE</scope>
    <source>
        <strain evidence="3">Doubled-haploid Pahang</strain>
    </source>
</reference>
<feature type="domain" description="C2H2-type" evidence="2">
    <location>
        <begin position="160"/>
        <end position="183"/>
    </location>
</feature>
<dbReference type="Proteomes" id="UP000012960">
    <property type="component" value="Unplaced"/>
</dbReference>
<evidence type="ECO:0000259" key="2">
    <source>
        <dbReference type="PROSITE" id="PS00028"/>
    </source>
</evidence>
<dbReference type="EnsemblPlants" id="Ma11_t10380.1">
    <property type="protein sequence ID" value="Ma11_p10380.1"/>
    <property type="gene ID" value="Ma11_g10380"/>
</dbReference>
<name>A0A804L6C4_MUSAM</name>
<dbReference type="PROSITE" id="PS00028">
    <property type="entry name" value="ZINC_FINGER_C2H2_1"/>
    <property type="match status" value="1"/>
</dbReference>
<dbReference type="InParanoid" id="A0A804L6C4"/>
<dbReference type="KEGG" id="mus:103971297"/>
<dbReference type="AlphaFoldDB" id="A0A804L6C4"/>
<evidence type="ECO:0000313" key="4">
    <source>
        <dbReference type="EnsemblPlants" id="Ma11_p10380.1"/>
    </source>
</evidence>
<gene>
    <name evidence="3" type="ORF">GSMUA_15080.1</name>
</gene>
<reference evidence="4" key="2">
    <citation type="submission" date="2021-05" db="UniProtKB">
        <authorList>
            <consortium name="EnsemblPlants"/>
        </authorList>
    </citation>
    <scope>IDENTIFICATION</scope>
    <source>
        <strain evidence="4">subsp. malaccensis</strain>
    </source>
</reference>
<dbReference type="Gene3D" id="3.90.228.10">
    <property type="match status" value="1"/>
</dbReference>
<dbReference type="EMBL" id="HG996475">
    <property type="protein sequence ID" value="CAG1864120.1"/>
    <property type="molecule type" value="Genomic_DNA"/>
</dbReference>
<dbReference type="PANTHER" id="PTHR31681">
    <property type="entry name" value="C2H2-LIKE ZINC FINGER PROTEIN"/>
    <property type="match status" value="1"/>
</dbReference>
<accession>A0A804L6C4</accession>
<sequence>MAETGDASRTLRTSNLPSWIVLRSLLSCKGKNDVRGKKKSKKNGCSESLGRMRENSSLVRPEMATPEVGKKLPAASTCNACSRSLRSPCKDIGGGDISTSFASYSSASINASAISSSSSSLGGSFRGMHLRRFSGCYECHLSVDPINGPSGDPSMRAITCTSPGCGEIFLRPESLELHRAIRHAVSELGPEDTSRNIIEIIFQSSWLKNQTPVCKIERILKVHNTQKAIARFEDYRDSIKAKANKLTKKHPRCVADGNELLRFHCATFACSLGINGSTNLCQSIKHCNVCSIIRDGFKVEEQGRIQTMATSGRAHDMARISSDHEKRAMLVCRVIAGRVKKNQDAVEEFDSMAGPAVTYSNLDQLFVFNPNAILPCFVVIYTSF</sequence>
<protein>
    <submittedName>
        <fullName evidence="3">(wild Malaysian banana) hypothetical protein</fullName>
    </submittedName>
</protein>
<dbReference type="Gramene" id="Ma11_t10380.1">
    <property type="protein sequence ID" value="Ma11_p10380.1"/>
    <property type="gene ID" value="Ma11_g10380"/>
</dbReference>
<evidence type="ECO:0000313" key="5">
    <source>
        <dbReference type="Proteomes" id="UP000012960"/>
    </source>
</evidence>
<dbReference type="InterPro" id="IPR013087">
    <property type="entry name" value="Znf_C2H2_type"/>
</dbReference>
<dbReference type="OMA" id="CSEGVYS"/>
<dbReference type="OrthoDB" id="9514740at2759"/>
<dbReference type="SUPFAM" id="SSF56399">
    <property type="entry name" value="ADP-ribosylation"/>
    <property type="match status" value="1"/>
</dbReference>
<evidence type="ECO:0000313" key="3">
    <source>
        <dbReference type="EMBL" id="CAG1864120.1"/>
    </source>
</evidence>
<dbReference type="PANTHER" id="PTHR31681:SF3">
    <property type="entry name" value="OS04G0690100 PROTEIN"/>
    <property type="match status" value="1"/>
</dbReference>
<organism evidence="4 5">
    <name type="scientific">Musa acuminata subsp. malaccensis</name>
    <name type="common">Wild banana</name>
    <name type="synonym">Musa malaccensis</name>
    <dbReference type="NCBI Taxonomy" id="214687"/>
    <lineage>
        <taxon>Eukaryota</taxon>
        <taxon>Viridiplantae</taxon>
        <taxon>Streptophyta</taxon>
        <taxon>Embryophyta</taxon>
        <taxon>Tracheophyta</taxon>
        <taxon>Spermatophyta</taxon>
        <taxon>Magnoliopsida</taxon>
        <taxon>Liliopsida</taxon>
        <taxon>Zingiberales</taxon>
        <taxon>Musaceae</taxon>
        <taxon>Musa</taxon>
    </lineage>
</organism>
<keyword evidence="5" id="KW-1185">Reference proteome</keyword>